<protein>
    <submittedName>
        <fullName evidence="1">Uncharacterized protein</fullName>
    </submittedName>
</protein>
<evidence type="ECO:0000313" key="1">
    <source>
        <dbReference type="EMBL" id="DAD56028.1"/>
    </source>
</evidence>
<dbReference type="EMBL" id="BK029940">
    <property type="protein sequence ID" value="DAD56028.1"/>
    <property type="molecule type" value="Genomic_DNA"/>
</dbReference>
<accession>A0A8D9PEZ2</accession>
<proteinExistence type="predicted"/>
<reference evidence="1" key="1">
    <citation type="journal article" date="2021" name="Proc. Natl. Acad. Sci. U.S.A.">
        <title>A Catalog of Tens of Thousands of Viruses from Human Metagenomes Reveals Hidden Associations with Chronic Diseases.</title>
        <authorList>
            <person name="Tisza M.J."/>
            <person name="Buck C.B."/>
        </authorList>
    </citation>
    <scope>NUCLEOTIDE SEQUENCE</scope>
    <source>
        <strain evidence="1">CtOZu12</strain>
    </source>
</reference>
<organism evidence="1">
    <name type="scientific">Bacteriophage sp</name>
    <dbReference type="NCBI Taxonomy" id="38018"/>
    <lineage>
        <taxon>Viruses</taxon>
    </lineage>
</organism>
<sequence length="30" mass="3554">MELIEIKRGLSDAPVTKNRRNYCPYLKFVV</sequence>
<name>A0A8D9PEZ2_9VIRU</name>